<protein>
    <submittedName>
        <fullName evidence="1">Uncharacterized protein</fullName>
    </submittedName>
</protein>
<gene>
    <name evidence="1" type="ORF">POPTR_006G139150v4</name>
</gene>
<dbReference type="EMBL" id="CM009295">
    <property type="protein sequence ID" value="KAI9392808.1"/>
    <property type="molecule type" value="Genomic_DNA"/>
</dbReference>
<evidence type="ECO:0000313" key="1">
    <source>
        <dbReference type="EMBL" id="KAI9392808.1"/>
    </source>
</evidence>
<reference evidence="1 2" key="1">
    <citation type="journal article" date="2006" name="Science">
        <title>The genome of black cottonwood, Populus trichocarpa (Torr. &amp; Gray).</title>
        <authorList>
            <person name="Tuskan G.A."/>
            <person name="Difazio S."/>
            <person name="Jansson S."/>
            <person name="Bohlmann J."/>
            <person name="Grigoriev I."/>
            <person name="Hellsten U."/>
            <person name="Putnam N."/>
            <person name="Ralph S."/>
            <person name="Rombauts S."/>
            <person name="Salamov A."/>
            <person name="Schein J."/>
            <person name="Sterck L."/>
            <person name="Aerts A."/>
            <person name="Bhalerao R.R."/>
            <person name="Bhalerao R.P."/>
            <person name="Blaudez D."/>
            <person name="Boerjan W."/>
            <person name="Brun A."/>
            <person name="Brunner A."/>
            <person name="Busov V."/>
            <person name="Campbell M."/>
            <person name="Carlson J."/>
            <person name="Chalot M."/>
            <person name="Chapman J."/>
            <person name="Chen G.L."/>
            <person name="Cooper D."/>
            <person name="Coutinho P.M."/>
            <person name="Couturier J."/>
            <person name="Covert S."/>
            <person name="Cronk Q."/>
            <person name="Cunningham R."/>
            <person name="Davis J."/>
            <person name="Degroeve S."/>
            <person name="Dejardin A."/>
            <person name="Depamphilis C."/>
            <person name="Detter J."/>
            <person name="Dirks B."/>
            <person name="Dubchak I."/>
            <person name="Duplessis S."/>
            <person name="Ehlting J."/>
            <person name="Ellis B."/>
            <person name="Gendler K."/>
            <person name="Goodstein D."/>
            <person name="Gribskov M."/>
            <person name="Grimwood J."/>
            <person name="Groover A."/>
            <person name="Gunter L."/>
            <person name="Hamberger B."/>
            <person name="Heinze B."/>
            <person name="Helariutta Y."/>
            <person name="Henrissat B."/>
            <person name="Holligan D."/>
            <person name="Holt R."/>
            <person name="Huang W."/>
            <person name="Islam-Faridi N."/>
            <person name="Jones S."/>
            <person name="Jones-Rhoades M."/>
            <person name="Jorgensen R."/>
            <person name="Joshi C."/>
            <person name="Kangasjarvi J."/>
            <person name="Karlsson J."/>
            <person name="Kelleher C."/>
            <person name="Kirkpatrick R."/>
            <person name="Kirst M."/>
            <person name="Kohler A."/>
            <person name="Kalluri U."/>
            <person name="Larimer F."/>
            <person name="Leebens-Mack J."/>
            <person name="Leple J.C."/>
            <person name="Locascio P."/>
            <person name="Lou Y."/>
            <person name="Lucas S."/>
            <person name="Martin F."/>
            <person name="Montanini B."/>
            <person name="Napoli C."/>
            <person name="Nelson D.R."/>
            <person name="Nelson C."/>
            <person name="Nieminen K."/>
            <person name="Nilsson O."/>
            <person name="Pereda V."/>
            <person name="Peter G."/>
            <person name="Philippe R."/>
            <person name="Pilate G."/>
            <person name="Poliakov A."/>
            <person name="Razumovskaya J."/>
            <person name="Richardson P."/>
            <person name="Rinaldi C."/>
            <person name="Ritland K."/>
            <person name="Rouze P."/>
            <person name="Ryaboy D."/>
            <person name="Schmutz J."/>
            <person name="Schrader J."/>
            <person name="Segerman B."/>
            <person name="Shin H."/>
            <person name="Siddiqui A."/>
            <person name="Sterky F."/>
            <person name="Terry A."/>
            <person name="Tsai C.J."/>
            <person name="Uberbacher E."/>
            <person name="Unneberg P."/>
            <person name="Vahala J."/>
            <person name="Wall K."/>
            <person name="Wessler S."/>
            <person name="Yang G."/>
            <person name="Yin T."/>
            <person name="Douglas C."/>
            <person name="Marra M."/>
            <person name="Sandberg G."/>
            <person name="Van de Peer Y."/>
            <person name="Rokhsar D."/>
        </authorList>
    </citation>
    <scope>NUCLEOTIDE SEQUENCE [LARGE SCALE GENOMIC DNA]</scope>
    <source>
        <strain evidence="2">cv. Nisqually</strain>
    </source>
</reference>
<dbReference type="Proteomes" id="UP000006729">
    <property type="component" value="Chromosome 6"/>
</dbReference>
<sequence>MDSVWIRWIHHFYLNSGTIWSVHAYHSSSPLWKAIISIRDLLLQLCGDSESSITLLSSWFTGAGKLRTRVRLVFVPTNPNCMFCRQVEESYSHLFCACEWTCCLCAMIKSWLRIGRTMQTLISAIQGLHSQRNNLEARMRRVSLGITVYLIWEERNKWIFDGQSKEIATMFRRFQILFYIVFHFYEKDYLILYVG</sequence>
<accession>A0ACC0SU95</accession>
<comment type="caution">
    <text evidence="1">The sequence shown here is derived from an EMBL/GenBank/DDBJ whole genome shotgun (WGS) entry which is preliminary data.</text>
</comment>
<evidence type="ECO:0000313" key="2">
    <source>
        <dbReference type="Proteomes" id="UP000006729"/>
    </source>
</evidence>
<keyword evidence="2" id="KW-1185">Reference proteome</keyword>
<proteinExistence type="predicted"/>
<organism evidence="1 2">
    <name type="scientific">Populus trichocarpa</name>
    <name type="common">Western balsam poplar</name>
    <name type="synonym">Populus balsamifera subsp. trichocarpa</name>
    <dbReference type="NCBI Taxonomy" id="3694"/>
    <lineage>
        <taxon>Eukaryota</taxon>
        <taxon>Viridiplantae</taxon>
        <taxon>Streptophyta</taxon>
        <taxon>Embryophyta</taxon>
        <taxon>Tracheophyta</taxon>
        <taxon>Spermatophyta</taxon>
        <taxon>Magnoliopsida</taxon>
        <taxon>eudicotyledons</taxon>
        <taxon>Gunneridae</taxon>
        <taxon>Pentapetalae</taxon>
        <taxon>rosids</taxon>
        <taxon>fabids</taxon>
        <taxon>Malpighiales</taxon>
        <taxon>Salicaceae</taxon>
        <taxon>Saliceae</taxon>
        <taxon>Populus</taxon>
    </lineage>
</organism>
<name>A0ACC0SU95_POPTR</name>